<dbReference type="PANTHER" id="PTHR12286:SF5">
    <property type="entry name" value="SACCHAROPINE DEHYDROGENASE-LIKE OXIDOREDUCTASE"/>
    <property type="match status" value="1"/>
</dbReference>
<dbReference type="SUPFAM" id="SSF51735">
    <property type="entry name" value="NAD(P)-binding Rossmann-fold domains"/>
    <property type="match status" value="1"/>
</dbReference>
<dbReference type="Proteomes" id="UP000838763">
    <property type="component" value="Unassembled WGS sequence"/>
</dbReference>
<dbReference type="PANTHER" id="PTHR12286">
    <property type="entry name" value="SACCHAROPINE DEHYDROGENASE-LIKE OXIDOREDUCTASE"/>
    <property type="match status" value="1"/>
</dbReference>
<dbReference type="Gene3D" id="3.40.50.720">
    <property type="entry name" value="NAD(P)-binding Rossmann-like Domain"/>
    <property type="match status" value="1"/>
</dbReference>
<evidence type="ECO:0000313" key="2">
    <source>
        <dbReference type="Proteomes" id="UP000838763"/>
    </source>
</evidence>
<evidence type="ECO:0008006" key="3">
    <source>
        <dbReference type="Google" id="ProtNLM"/>
    </source>
</evidence>
<proteinExistence type="predicted"/>
<name>A0A9P1MDP0_9PEZI</name>
<dbReference type="GO" id="GO:0005886">
    <property type="term" value="C:plasma membrane"/>
    <property type="evidence" value="ECO:0007669"/>
    <property type="project" value="TreeGrafter"/>
</dbReference>
<dbReference type="InterPro" id="IPR036291">
    <property type="entry name" value="NAD(P)-bd_dom_sf"/>
</dbReference>
<sequence>MILPGLGYTGQRTAHHIAAQFPINLKWAIAGRSESKLRTLADECEEINRDRTQPHIEICNLDQDDLDQLAKTTFILIACVGPFAKYGEHHRRGPWTKAMIQKYESAAKTSGALLLGQVAVESVPSDVLTWSLAKGVREELAADTGKVTVVMSINSAPSGGTLASAIDFFESFSPSEVRKAFTPYAMSPVPNPTRRPKDPSTLLTPFTGLRVLPDLGRVTTSIANRTDGVIVERSWGLHQTVPALRSRLTYGPRFSWAQYAAAPSALRGAAIHLGLIIGGALLALFPPMRWLAKKFVYAPGAGPTVEAAKGDSINFRGVALPDPAREDGKRVYCEAEYRGSMYVFSAVLVAEAALTILEDNLDLDGGCYTPACLGQGYVDRLAQQGFVIKSKVLQD</sequence>
<protein>
    <recommendedName>
        <fullName evidence="3">Saccharopine dehydrogenase NADP binding domain-containing protein</fullName>
    </recommendedName>
</protein>
<dbReference type="EMBL" id="CALLCH030000017">
    <property type="protein sequence ID" value="CAI4218021.1"/>
    <property type="molecule type" value="Genomic_DNA"/>
</dbReference>
<dbReference type="GO" id="GO:0009247">
    <property type="term" value="P:glycolipid biosynthetic process"/>
    <property type="evidence" value="ECO:0007669"/>
    <property type="project" value="TreeGrafter"/>
</dbReference>
<dbReference type="OrthoDB" id="10268090at2759"/>
<accession>A0A9P1MDP0</accession>
<evidence type="ECO:0000313" key="1">
    <source>
        <dbReference type="EMBL" id="CAI4218021.1"/>
    </source>
</evidence>
<dbReference type="AlphaFoldDB" id="A0A9P1MDP0"/>
<organism evidence="1 2">
    <name type="scientific">Parascedosporium putredinis</name>
    <dbReference type="NCBI Taxonomy" id="1442378"/>
    <lineage>
        <taxon>Eukaryota</taxon>
        <taxon>Fungi</taxon>
        <taxon>Dikarya</taxon>
        <taxon>Ascomycota</taxon>
        <taxon>Pezizomycotina</taxon>
        <taxon>Sordariomycetes</taxon>
        <taxon>Hypocreomycetidae</taxon>
        <taxon>Microascales</taxon>
        <taxon>Microascaceae</taxon>
        <taxon>Parascedosporium</taxon>
    </lineage>
</organism>
<dbReference type="GO" id="GO:0005739">
    <property type="term" value="C:mitochondrion"/>
    <property type="evidence" value="ECO:0007669"/>
    <property type="project" value="TreeGrafter"/>
</dbReference>
<comment type="caution">
    <text evidence="1">The sequence shown here is derived from an EMBL/GenBank/DDBJ whole genome shotgun (WGS) entry which is preliminary data.</text>
</comment>
<gene>
    <name evidence="1" type="ORF">PPNO1_LOCUS7617</name>
</gene>
<dbReference type="GO" id="GO:0005811">
    <property type="term" value="C:lipid droplet"/>
    <property type="evidence" value="ECO:0007669"/>
    <property type="project" value="TreeGrafter"/>
</dbReference>
<keyword evidence="2" id="KW-1185">Reference proteome</keyword>
<dbReference type="InterPro" id="IPR051276">
    <property type="entry name" value="Saccharopine_DH-like_oxidrdct"/>
</dbReference>
<reference evidence="1" key="1">
    <citation type="submission" date="2022-11" db="EMBL/GenBank/DDBJ databases">
        <authorList>
            <person name="Scott C."/>
            <person name="Bruce N."/>
        </authorList>
    </citation>
    <scope>NUCLEOTIDE SEQUENCE</scope>
</reference>